<dbReference type="GO" id="GO:0005975">
    <property type="term" value="P:carbohydrate metabolic process"/>
    <property type="evidence" value="ECO:0007669"/>
    <property type="project" value="InterPro"/>
</dbReference>
<dbReference type="InterPro" id="IPR033132">
    <property type="entry name" value="GH_1_N_CS"/>
</dbReference>
<dbReference type="InterPro" id="IPR017853">
    <property type="entry name" value="GH"/>
</dbReference>
<name>A0AAV9JB14_9PEZI</name>
<reference evidence="6 7" key="1">
    <citation type="submission" date="2021-11" db="EMBL/GenBank/DDBJ databases">
        <title>Black yeast isolated from Biological Soil Crust.</title>
        <authorList>
            <person name="Kurbessoian T."/>
        </authorList>
    </citation>
    <scope>NUCLEOTIDE SEQUENCE [LARGE SCALE GENOMIC DNA]</scope>
    <source>
        <strain evidence="6 7">CCFEE 5522</strain>
    </source>
</reference>
<dbReference type="SUPFAM" id="SSF51445">
    <property type="entry name" value="(Trans)glycosidases"/>
    <property type="match status" value="1"/>
</dbReference>
<dbReference type="InterPro" id="IPR001360">
    <property type="entry name" value="Glyco_hydro_1"/>
</dbReference>
<dbReference type="Pfam" id="PF00232">
    <property type="entry name" value="Glyco_hydro_1"/>
    <property type="match status" value="1"/>
</dbReference>
<comment type="similarity">
    <text evidence="1 4">Belongs to the glycosyl hydrolase 1 family.</text>
</comment>
<dbReference type="AlphaFoldDB" id="A0AAV9JB14"/>
<keyword evidence="3" id="KW-0326">Glycosidase</keyword>
<dbReference type="GO" id="GO:0008422">
    <property type="term" value="F:beta-glucosidase activity"/>
    <property type="evidence" value="ECO:0007669"/>
    <property type="project" value="TreeGrafter"/>
</dbReference>
<dbReference type="PANTHER" id="PTHR10353:SF36">
    <property type="entry name" value="LP05116P"/>
    <property type="match status" value="1"/>
</dbReference>
<dbReference type="Gene3D" id="3.20.20.80">
    <property type="entry name" value="Glycosidases"/>
    <property type="match status" value="1"/>
</dbReference>
<feature type="signal peptide" evidence="5">
    <location>
        <begin position="1"/>
        <end position="17"/>
    </location>
</feature>
<dbReference type="PROSITE" id="PS00653">
    <property type="entry name" value="GLYCOSYL_HYDROL_F1_2"/>
    <property type="match status" value="1"/>
</dbReference>
<accession>A0AAV9JB14</accession>
<evidence type="ECO:0000256" key="2">
    <source>
        <dbReference type="ARBA" id="ARBA00022801"/>
    </source>
</evidence>
<evidence type="ECO:0000256" key="5">
    <source>
        <dbReference type="SAM" id="SignalP"/>
    </source>
</evidence>
<evidence type="ECO:0000313" key="6">
    <source>
        <dbReference type="EMBL" id="KAK4542184.1"/>
    </source>
</evidence>
<dbReference type="Proteomes" id="UP001324427">
    <property type="component" value="Unassembled WGS sequence"/>
</dbReference>
<keyword evidence="2" id="KW-0378">Hydrolase</keyword>
<evidence type="ECO:0000256" key="4">
    <source>
        <dbReference type="RuleBase" id="RU003690"/>
    </source>
</evidence>
<keyword evidence="5" id="KW-0732">Signal</keyword>
<evidence type="ECO:0000256" key="1">
    <source>
        <dbReference type="ARBA" id="ARBA00010838"/>
    </source>
</evidence>
<organism evidence="6 7">
    <name type="scientific">Oleoguttula mirabilis</name>
    <dbReference type="NCBI Taxonomy" id="1507867"/>
    <lineage>
        <taxon>Eukaryota</taxon>
        <taxon>Fungi</taxon>
        <taxon>Dikarya</taxon>
        <taxon>Ascomycota</taxon>
        <taxon>Pezizomycotina</taxon>
        <taxon>Dothideomycetes</taxon>
        <taxon>Dothideomycetidae</taxon>
        <taxon>Mycosphaerellales</taxon>
        <taxon>Teratosphaeriaceae</taxon>
        <taxon>Oleoguttula</taxon>
    </lineage>
</organism>
<feature type="chain" id="PRO_5043608851" description="Beta-glucosidase" evidence="5">
    <location>
        <begin position="18"/>
        <end position="585"/>
    </location>
</feature>
<evidence type="ECO:0008006" key="8">
    <source>
        <dbReference type="Google" id="ProtNLM"/>
    </source>
</evidence>
<comment type="caution">
    <text evidence="6">The sequence shown here is derived from an EMBL/GenBank/DDBJ whole genome shotgun (WGS) entry which is preliminary data.</text>
</comment>
<keyword evidence="7" id="KW-1185">Reference proteome</keyword>
<dbReference type="EMBL" id="JAVFHQ010000044">
    <property type="protein sequence ID" value="KAK4542184.1"/>
    <property type="molecule type" value="Genomic_DNA"/>
</dbReference>
<dbReference type="PANTHER" id="PTHR10353">
    <property type="entry name" value="GLYCOSYL HYDROLASE"/>
    <property type="match status" value="1"/>
</dbReference>
<gene>
    <name evidence="6" type="ORF">LTR36_007031</name>
</gene>
<evidence type="ECO:0000313" key="7">
    <source>
        <dbReference type="Proteomes" id="UP001324427"/>
    </source>
</evidence>
<protein>
    <recommendedName>
        <fullName evidence="8">Beta-glucosidase</fullName>
    </recommendedName>
</protein>
<dbReference type="PRINTS" id="PR00131">
    <property type="entry name" value="GLHYDRLASE1"/>
</dbReference>
<sequence>MSRTFLLLVAAAAVAQAVDKRQAFNQSIPPTTTLNGSVIENPTAFATPFVLNVEDLWDLLVGPVSSASITTTISATTVPSSSLIPPPPLYYSPFPSGQQYPMEPKNESWSFPKDFWWGVAGAAYQIEGAAKSEGRGPSVWDVFTHRVTDFVVNNYTADISNNNYYMYKEDIARIAAMGVKAYSLTLSWSRIMPFGRGPVNQEAIAHYNDVINTCIEYDIIPIVTLFHWDLPLVLQDTYGGWLSEQIVADFVAYAKVAFAAYGDRVTYWFTVNEAIVFCNEYPYPAGYFKNFTIPNQQQPFHCGQSVLLAHSQAYRLGKEMMPNATIAYKNNGGYKIPLTNSTGDAVAVQRAWDFNEGWFSDPIYLTGDYNENVKAYVSTFLRPFTEGEKQTILGSADLYAHDAYTAQFYFAPDVGVAACVNNASNSLFPTCANTSYTYSAQDGGWAIGAYSDPLASWLHKTTDWLPAFLHYLADTWAGGRPIAVSEFGFAEPFEAQKTVLQDILYDPIRTSYYHDYMRAMLIAMSEGVNVVGCLAWSLYDNFEWSSGFAVKFGMQYVNFSDPALPRYYKASFFEYKNVFDIYQEK</sequence>
<proteinExistence type="inferred from homology"/>
<evidence type="ECO:0000256" key="3">
    <source>
        <dbReference type="ARBA" id="ARBA00023295"/>
    </source>
</evidence>